<name>A0ABT8VVN2_9FLAO</name>
<sequence length="116" mass="13237">MTEEHVKHRINNALTLLKEGNRFTVGELLFESISINEFSVTGWSINNNLNNISKQSAISELNEIKSLFEKMIIISPELSAFLKNKLIKYHLNFDTGKASIKICSEISGKIKWKIEI</sequence>
<dbReference type="EMBL" id="JAUMIT010000015">
    <property type="protein sequence ID" value="MDO3695987.1"/>
    <property type="molecule type" value="Genomic_DNA"/>
</dbReference>
<evidence type="ECO:0000313" key="2">
    <source>
        <dbReference type="Proteomes" id="UP001168642"/>
    </source>
</evidence>
<organism evidence="1 2">
    <name type="scientific">Wenyingzhuangia gilva</name>
    <dbReference type="NCBI Taxonomy" id="3057677"/>
    <lineage>
        <taxon>Bacteria</taxon>
        <taxon>Pseudomonadati</taxon>
        <taxon>Bacteroidota</taxon>
        <taxon>Flavobacteriia</taxon>
        <taxon>Flavobacteriales</taxon>
        <taxon>Flavobacteriaceae</taxon>
        <taxon>Wenyingzhuangia</taxon>
    </lineage>
</organism>
<proteinExistence type="predicted"/>
<protein>
    <submittedName>
        <fullName evidence="1">Uncharacterized protein</fullName>
    </submittedName>
</protein>
<gene>
    <name evidence="1" type="ORF">QVZ41_14135</name>
</gene>
<reference evidence="1" key="1">
    <citation type="submission" date="2023-07" db="EMBL/GenBank/DDBJ databases">
        <title>Wenyingzhuangia sp. chi5 genome sequencing and assembly.</title>
        <authorList>
            <person name="Park S."/>
        </authorList>
    </citation>
    <scope>NUCLEOTIDE SEQUENCE</scope>
    <source>
        <strain evidence="1">Chi5</strain>
    </source>
</reference>
<accession>A0ABT8VVN2</accession>
<evidence type="ECO:0000313" key="1">
    <source>
        <dbReference type="EMBL" id="MDO3695987.1"/>
    </source>
</evidence>
<dbReference type="Proteomes" id="UP001168642">
    <property type="component" value="Unassembled WGS sequence"/>
</dbReference>
<keyword evidence="2" id="KW-1185">Reference proteome</keyword>
<dbReference type="RefSeq" id="WP_302885294.1">
    <property type="nucleotide sequence ID" value="NZ_JAUMIT010000015.1"/>
</dbReference>
<comment type="caution">
    <text evidence="1">The sequence shown here is derived from an EMBL/GenBank/DDBJ whole genome shotgun (WGS) entry which is preliminary data.</text>
</comment>